<gene>
    <name evidence="1" type="ORF">AYBTSS11_LOCUS3899</name>
</gene>
<organism evidence="1 2">
    <name type="scientific">Sphenostylis stenocarpa</name>
    <dbReference type="NCBI Taxonomy" id="92480"/>
    <lineage>
        <taxon>Eukaryota</taxon>
        <taxon>Viridiplantae</taxon>
        <taxon>Streptophyta</taxon>
        <taxon>Embryophyta</taxon>
        <taxon>Tracheophyta</taxon>
        <taxon>Spermatophyta</taxon>
        <taxon>Magnoliopsida</taxon>
        <taxon>eudicotyledons</taxon>
        <taxon>Gunneridae</taxon>
        <taxon>Pentapetalae</taxon>
        <taxon>rosids</taxon>
        <taxon>fabids</taxon>
        <taxon>Fabales</taxon>
        <taxon>Fabaceae</taxon>
        <taxon>Papilionoideae</taxon>
        <taxon>50 kb inversion clade</taxon>
        <taxon>NPAAA clade</taxon>
        <taxon>indigoferoid/millettioid clade</taxon>
        <taxon>Phaseoleae</taxon>
        <taxon>Sphenostylis</taxon>
    </lineage>
</organism>
<dbReference type="EMBL" id="OY731399">
    <property type="protein sequence ID" value="CAJ1925353.1"/>
    <property type="molecule type" value="Genomic_DNA"/>
</dbReference>
<protein>
    <submittedName>
        <fullName evidence="1">Uncharacterized protein</fullName>
    </submittedName>
</protein>
<proteinExistence type="predicted"/>
<keyword evidence="2" id="KW-1185">Reference proteome</keyword>
<evidence type="ECO:0000313" key="1">
    <source>
        <dbReference type="EMBL" id="CAJ1925353.1"/>
    </source>
</evidence>
<dbReference type="AlphaFoldDB" id="A0AA86VB46"/>
<dbReference type="Gramene" id="rna-AYBTSS11_LOCUS3899">
    <property type="protein sequence ID" value="CAJ1925353.1"/>
    <property type="gene ID" value="gene-AYBTSS11_LOCUS3899"/>
</dbReference>
<sequence>MPRRTNLIDGKIQDVYMYLLNGLKDLLHHHRNDKLQEGLPVVIRALAYFLLNEEMARRPHLISSPDGKDVYMYLLSNLKDLLHHGINHKFQMDIIESN</sequence>
<name>A0AA86VB46_9FABA</name>
<evidence type="ECO:0000313" key="2">
    <source>
        <dbReference type="Proteomes" id="UP001189624"/>
    </source>
</evidence>
<reference evidence="1" key="1">
    <citation type="submission" date="2023-10" db="EMBL/GenBank/DDBJ databases">
        <authorList>
            <person name="Domelevo Entfellner J.-B."/>
        </authorList>
    </citation>
    <scope>NUCLEOTIDE SEQUENCE</scope>
</reference>
<dbReference type="Proteomes" id="UP001189624">
    <property type="component" value="Chromosome 2"/>
</dbReference>
<accession>A0AA86VB46</accession>